<reference evidence="1" key="1">
    <citation type="journal article" date="2014" name="Front. Microbiol.">
        <title>High frequency of phylogenetically diverse reductive dehalogenase-homologous genes in deep subseafloor sedimentary metagenomes.</title>
        <authorList>
            <person name="Kawai M."/>
            <person name="Futagami T."/>
            <person name="Toyoda A."/>
            <person name="Takaki Y."/>
            <person name="Nishi S."/>
            <person name="Hori S."/>
            <person name="Arai W."/>
            <person name="Tsubouchi T."/>
            <person name="Morono Y."/>
            <person name="Uchiyama I."/>
            <person name="Ito T."/>
            <person name="Fujiyama A."/>
            <person name="Inagaki F."/>
            <person name="Takami H."/>
        </authorList>
    </citation>
    <scope>NUCLEOTIDE SEQUENCE</scope>
    <source>
        <strain evidence="1">Expedition CK06-06</strain>
    </source>
</reference>
<name>X0V9B6_9ZZZZ</name>
<evidence type="ECO:0000313" key="1">
    <source>
        <dbReference type="EMBL" id="GAG07937.1"/>
    </source>
</evidence>
<proteinExistence type="predicted"/>
<dbReference type="EMBL" id="BARS01024441">
    <property type="protein sequence ID" value="GAG07937.1"/>
    <property type="molecule type" value="Genomic_DNA"/>
</dbReference>
<organism evidence="1">
    <name type="scientific">marine sediment metagenome</name>
    <dbReference type="NCBI Taxonomy" id="412755"/>
    <lineage>
        <taxon>unclassified sequences</taxon>
        <taxon>metagenomes</taxon>
        <taxon>ecological metagenomes</taxon>
    </lineage>
</organism>
<accession>X0V9B6</accession>
<protein>
    <submittedName>
        <fullName evidence="1">Uncharacterized protein</fullName>
    </submittedName>
</protein>
<gene>
    <name evidence="1" type="ORF">S01H1_38802</name>
</gene>
<feature type="non-terminal residue" evidence="1">
    <location>
        <position position="1"/>
    </location>
</feature>
<sequence>HRFVIDAILIMKANQLPSQYPSRKSKRKFRAVKKGAIIVWPCENPEVIRYAEEGEILIGCTQNRDNPNYITIIQDGDDAYIEKNSVVLTDKS</sequence>
<comment type="caution">
    <text evidence="1">The sequence shown here is derived from an EMBL/GenBank/DDBJ whole genome shotgun (WGS) entry which is preliminary data.</text>
</comment>
<dbReference type="AlphaFoldDB" id="X0V9B6"/>